<dbReference type="Proteomes" id="UP001595075">
    <property type="component" value="Unassembled WGS sequence"/>
</dbReference>
<organism evidence="1 2">
    <name type="scientific">Oculimacula yallundae</name>
    <dbReference type="NCBI Taxonomy" id="86028"/>
    <lineage>
        <taxon>Eukaryota</taxon>
        <taxon>Fungi</taxon>
        <taxon>Dikarya</taxon>
        <taxon>Ascomycota</taxon>
        <taxon>Pezizomycotina</taxon>
        <taxon>Leotiomycetes</taxon>
        <taxon>Helotiales</taxon>
        <taxon>Ploettnerulaceae</taxon>
        <taxon>Oculimacula</taxon>
    </lineage>
</organism>
<gene>
    <name evidence="1" type="ORF">VTL71DRAFT_10995</name>
</gene>
<dbReference type="EMBL" id="JAZHXI010000003">
    <property type="protein sequence ID" value="KAL2073669.1"/>
    <property type="molecule type" value="Genomic_DNA"/>
</dbReference>
<name>A0ABR4CX85_9HELO</name>
<proteinExistence type="predicted"/>
<sequence>MLPPSSCYIVFEGWTMDMFPEYTHLLLDLTDSKKSENPYLPACITSGIFEWLLSLLSSFQKRYKPSILKAMTELCSLLNLLHRKWNIELPISLVRGTALIEACFGAAKAGSGVTQAAQASRQISWAESVWDFLLSF</sequence>
<keyword evidence="2" id="KW-1185">Reference proteome</keyword>
<protein>
    <submittedName>
        <fullName evidence="1">Uncharacterized protein</fullName>
    </submittedName>
</protein>
<comment type="caution">
    <text evidence="1">The sequence shown here is derived from an EMBL/GenBank/DDBJ whole genome shotgun (WGS) entry which is preliminary data.</text>
</comment>
<accession>A0ABR4CX85</accession>
<evidence type="ECO:0000313" key="1">
    <source>
        <dbReference type="EMBL" id="KAL2073669.1"/>
    </source>
</evidence>
<evidence type="ECO:0000313" key="2">
    <source>
        <dbReference type="Proteomes" id="UP001595075"/>
    </source>
</evidence>
<reference evidence="1 2" key="1">
    <citation type="journal article" date="2024" name="Commun. Biol.">
        <title>Comparative genomic analysis of thermophilic fungi reveals convergent evolutionary adaptations and gene losses.</title>
        <authorList>
            <person name="Steindorff A.S."/>
            <person name="Aguilar-Pontes M.V."/>
            <person name="Robinson A.J."/>
            <person name="Andreopoulos B."/>
            <person name="LaButti K."/>
            <person name="Kuo A."/>
            <person name="Mondo S."/>
            <person name="Riley R."/>
            <person name="Otillar R."/>
            <person name="Haridas S."/>
            <person name="Lipzen A."/>
            <person name="Grimwood J."/>
            <person name="Schmutz J."/>
            <person name="Clum A."/>
            <person name="Reid I.D."/>
            <person name="Moisan M.C."/>
            <person name="Butler G."/>
            <person name="Nguyen T.T.M."/>
            <person name="Dewar K."/>
            <person name="Conant G."/>
            <person name="Drula E."/>
            <person name="Henrissat B."/>
            <person name="Hansel C."/>
            <person name="Singer S."/>
            <person name="Hutchinson M.I."/>
            <person name="de Vries R.P."/>
            <person name="Natvig D.O."/>
            <person name="Powell A.J."/>
            <person name="Tsang A."/>
            <person name="Grigoriev I.V."/>
        </authorList>
    </citation>
    <scope>NUCLEOTIDE SEQUENCE [LARGE SCALE GENOMIC DNA]</scope>
    <source>
        <strain evidence="1 2">CBS 494.80</strain>
    </source>
</reference>